<reference evidence="3" key="1">
    <citation type="journal article" date="2019" name="Int. J. Syst. Evol. Microbiol.">
        <title>The Global Catalogue of Microorganisms (GCM) 10K type strain sequencing project: providing services to taxonomists for standard genome sequencing and annotation.</title>
        <authorList>
            <consortium name="The Broad Institute Genomics Platform"/>
            <consortium name="The Broad Institute Genome Sequencing Center for Infectious Disease"/>
            <person name="Wu L."/>
            <person name="Ma J."/>
        </authorList>
    </citation>
    <scope>NUCLEOTIDE SEQUENCE [LARGE SCALE GENOMIC DNA]</scope>
    <source>
        <strain evidence="3">JCM 17626</strain>
    </source>
</reference>
<organism evidence="2 3">
    <name type="scientific">Pedobacter jeongneungensis</name>
    <dbReference type="NCBI Taxonomy" id="947309"/>
    <lineage>
        <taxon>Bacteria</taxon>
        <taxon>Pseudomonadati</taxon>
        <taxon>Bacteroidota</taxon>
        <taxon>Sphingobacteriia</taxon>
        <taxon>Sphingobacteriales</taxon>
        <taxon>Sphingobacteriaceae</taxon>
        <taxon>Pedobacter</taxon>
    </lineage>
</organism>
<dbReference type="Pfam" id="PF13650">
    <property type="entry name" value="Asp_protease_2"/>
    <property type="match status" value="1"/>
</dbReference>
<sequence length="409" mass="45617">MKKSIQVLFFSLGILLATNFYTNAQVPVDTSEIIRISNMGDVTLLKQQILPIQIWSDMILIKAKVNGIEGYFVWDNGFAFSALDKNFAAKIKLSPLQQKTDIAGTDGNNAQISMQCELGRVDMGQVSISGSPFTIIDFEAMMGKHVKPVGIIGSTVIKKINWKFDFDKNTVTLSLKPFESNGIKLPFEIDAYNNSKILFGLNGYLDKAAIDFGYNGNEVAIPKDALPIFGAAKKSISIGHLSSSVSGLSDRDTSYIFRDFKYCIGDTNTVLPHKFEIMLSSNRNHVLIGNRFFRNYNCIINNTSGQIILTTRKSPINVIPEKKYGAILSVNDGKILVSSFSDNPNINRNADLKLMDEIESINGKSLKDFADPSQIRDYQISLLLKNMEMKLKRIDGKIFVFTPEPDIYK</sequence>
<evidence type="ECO:0008006" key="4">
    <source>
        <dbReference type="Google" id="ProtNLM"/>
    </source>
</evidence>
<feature type="chain" id="PRO_5045120306" description="PDZ domain-containing protein" evidence="1">
    <location>
        <begin position="25"/>
        <end position="409"/>
    </location>
</feature>
<dbReference type="RefSeq" id="WP_344852171.1">
    <property type="nucleotide sequence ID" value="NZ_BAABBY010000007.1"/>
</dbReference>
<gene>
    <name evidence="2" type="ORF">GCM10022289_28980</name>
</gene>
<accession>A0ABP8BHQ5</accession>
<comment type="caution">
    <text evidence="2">The sequence shown here is derived from an EMBL/GenBank/DDBJ whole genome shotgun (WGS) entry which is preliminary data.</text>
</comment>
<feature type="signal peptide" evidence="1">
    <location>
        <begin position="1"/>
        <end position="24"/>
    </location>
</feature>
<evidence type="ECO:0000256" key="1">
    <source>
        <dbReference type="SAM" id="SignalP"/>
    </source>
</evidence>
<dbReference type="Gene3D" id="2.40.70.10">
    <property type="entry name" value="Acid Proteases"/>
    <property type="match status" value="1"/>
</dbReference>
<dbReference type="Proteomes" id="UP001501772">
    <property type="component" value="Unassembled WGS sequence"/>
</dbReference>
<evidence type="ECO:0000313" key="3">
    <source>
        <dbReference type="Proteomes" id="UP001501772"/>
    </source>
</evidence>
<keyword evidence="3" id="KW-1185">Reference proteome</keyword>
<name>A0ABP8BHQ5_9SPHI</name>
<evidence type="ECO:0000313" key="2">
    <source>
        <dbReference type="EMBL" id="GAA4207088.1"/>
    </source>
</evidence>
<dbReference type="EMBL" id="BAABBY010000007">
    <property type="protein sequence ID" value="GAA4207088.1"/>
    <property type="molecule type" value="Genomic_DNA"/>
</dbReference>
<keyword evidence="1" id="KW-0732">Signal</keyword>
<protein>
    <recommendedName>
        <fullName evidence="4">PDZ domain-containing protein</fullName>
    </recommendedName>
</protein>
<dbReference type="InterPro" id="IPR021109">
    <property type="entry name" value="Peptidase_aspartic_dom_sf"/>
</dbReference>
<proteinExistence type="predicted"/>